<evidence type="ECO:0000256" key="2">
    <source>
        <dbReference type="ARBA" id="ARBA00022723"/>
    </source>
</evidence>
<dbReference type="Pfam" id="PF08240">
    <property type="entry name" value="ADH_N"/>
    <property type="match status" value="1"/>
</dbReference>
<gene>
    <name evidence="9" type="ORF">B1756_10005</name>
</gene>
<dbReference type="GO" id="GO:0051903">
    <property type="term" value="F:S-(hydroxymethyl)glutathione dehydrogenase [NAD(P)+] activity"/>
    <property type="evidence" value="ECO:0007669"/>
    <property type="project" value="TreeGrafter"/>
</dbReference>
<evidence type="ECO:0000259" key="8">
    <source>
        <dbReference type="Pfam" id="PF08240"/>
    </source>
</evidence>
<name>A0A2Z2I124_9EURY</name>
<feature type="domain" description="Alcohol dehydrogenase-like C-terminal" evidence="7">
    <location>
        <begin position="200"/>
        <end position="329"/>
    </location>
</feature>
<dbReference type="KEGG" id="naj:B1756_10005"/>
<dbReference type="InterPro" id="IPR002328">
    <property type="entry name" value="ADH_Zn_CS"/>
</dbReference>
<keyword evidence="2 6" id="KW-0479">Metal-binding</keyword>
<keyword evidence="5" id="KW-0520">NAD</keyword>
<dbReference type="InterPro" id="IPR013149">
    <property type="entry name" value="ADH-like_C"/>
</dbReference>
<evidence type="ECO:0000313" key="10">
    <source>
        <dbReference type="Proteomes" id="UP000250088"/>
    </source>
</evidence>
<keyword evidence="3 6" id="KW-0862">Zinc</keyword>
<dbReference type="GO" id="GO:0046294">
    <property type="term" value="P:formaldehyde catabolic process"/>
    <property type="evidence" value="ECO:0007669"/>
    <property type="project" value="TreeGrafter"/>
</dbReference>
<dbReference type="GO" id="GO:0008270">
    <property type="term" value="F:zinc ion binding"/>
    <property type="evidence" value="ECO:0007669"/>
    <property type="project" value="InterPro"/>
</dbReference>
<dbReference type="GO" id="GO:0030554">
    <property type="term" value="F:adenyl nucleotide binding"/>
    <property type="evidence" value="ECO:0007669"/>
    <property type="project" value="UniProtKB-ARBA"/>
</dbReference>
<dbReference type="InterPro" id="IPR013154">
    <property type="entry name" value="ADH-like_N"/>
</dbReference>
<dbReference type="Gene3D" id="3.40.50.720">
    <property type="entry name" value="NAD(P)-binding Rossmann-like Domain"/>
    <property type="match status" value="1"/>
</dbReference>
<evidence type="ECO:0000259" key="7">
    <source>
        <dbReference type="Pfam" id="PF00107"/>
    </source>
</evidence>
<evidence type="ECO:0000256" key="4">
    <source>
        <dbReference type="ARBA" id="ARBA00023002"/>
    </source>
</evidence>
<organism evidence="9 10">
    <name type="scientific">Natrarchaeobaculum aegyptiacum</name>
    <dbReference type="NCBI Taxonomy" id="745377"/>
    <lineage>
        <taxon>Archaea</taxon>
        <taxon>Methanobacteriati</taxon>
        <taxon>Methanobacteriota</taxon>
        <taxon>Stenosarchaea group</taxon>
        <taxon>Halobacteria</taxon>
        <taxon>Halobacteriales</taxon>
        <taxon>Natrialbaceae</taxon>
        <taxon>Natrarchaeobaculum</taxon>
    </lineage>
</organism>
<evidence type="ECO:0000313" key="9">
    <source>
        <dbReference type="EMBL" id="ARS90028.1"/>
    </source>
</evidence>
<dbReference type="GeneID" id="32894414"/>
<feature type="domain" description="Alcohol dehydrogenase-like N-terminal" evidence="8">
    <location>
        <begin position="28"/>
        <end position="156"/>
    </location>
</feature>
<dbReference type="Pfam" id="PF00107">
    <property type="entry name" value="ADH_zinc_N"/>
    <property type="match status" value="1"/>
</dbReference>
<dbReference type="GO" id="GO:0005829">
    <property type="term" value="C:cytosol"/>
    <property type="evidence" value="ECO:0007669"/>
    <property type="project" value="TreeGrafter"/>
</dbReference>
<evidence type="ECO:0000256" key="5">
    <source>
        <dbReference type="ARBA" id="ARBA00023027"/>
    </source>
</evidence>
<evidence type="ECO:0000256" key="6">
    <source>
        <dbReference type="RuleBase" id="RU361277"/>
    </source>
</evidence>
<dbReference type="PANTHER" id="PTHR43880:SF12">
    <property type="entry name" value="ALCOHOL DEHYDROGENASE CLASS-3"/>
    <property type="match status" value="1"/>
</dbReference>
<dbReference type="OrthoDB" id="73567at2157"/>
<dbReference type="AlphaFoldDB" id="A0A2Z2I124"/>
<keyword evidence="10" id="KW-1185">Reference proteome</keyword>
<dbReference type="PANTHER" id="PTHR43880">
    <property type="entry name" value="ALCOHOL DEHYDROGENASE"/>
    <property type="match status" value="1"/>
</dbReference>
<comment type="similarity">
    <text evidence="6">Belongs to the zinc-containing alcohol dehydrogenase family.</text>
</comment>
<sequence length="372" mass="38945">MEIEAAVVSEEGGSFDIETVDLEEPRAAEVLVRIVGVGVCHTDLIVRDQLYPTPLPAVLGHEGSGVVEDVGANVTTVEPGDHVVLSFDYDDECPSCQAGHPAYCASFFEHNFAGARPEDGTSPLAADGDRVSGRFFGQSSFATHAIATERNVVPVENDDDVPLELLGPLGCGIQTGAGGVINTLAPTAGSSIAVFGAGSVGLSAVMAADVVGCTEVLSIDLEENRLEKAAELGATETVNPENVDDVVETITDLTSGGVDYALETTGVPEVAEQAVDVLTQRGTLGVIGAPALGTRASYDVNDLILNGRSITGIVEGDSNPQEFIPDLVDLYRQGTFPFDELVTYYDFEEIESAVEDSESGETIKPVLRVSEP</sequence>
<dbReference type="CDD" id="cd08278">
    <property type="entry name" value="benzyl_alcohol_DH"/>
    <property type="match status" value="1"/>
</dbReference>
<dbReference type="RefSeq" id="WP_086888404.1">
    <property type="nucleotide sequence ID" value="NZ_CP019893.1"/>
</dbReference>
<dbReference type="Gene3D" id="3.90.180.10">
    <property type="entry name" value="Medium-chain alcohol dehydrogenases, catalytic domain"/>
    <property type="match status" value="1"/>
</dbReference>
<evidence type="ECO:0000256" key="1">
    <source>
        <dbReference type="ARBA" id="ARBA00001947"/>
    </source>
</evidence>
<reference evidence="10" key="1">
    <citation type="submission" date="2017-02" db="EMBL/GenBank/DDBJ databases">
        <title>Natronthermophilus aegyptiacus gen. nov.,sp. nov., an aerobic, extremely halophilic alkalithermophilic archaeon isolated from the athalassohaline Wadi An Natrun, Egypt.</title>
        <authorList>
            <person name="Zhao B."/>
        </authorList>
    </citation>
    <scope>NUCLEOTIDE SEQUENCE [LARGE SCALE GENOMIC DNA]</scope>
    <source>
        <strain evidence="10">JW/NM-HA 15</strain>
    </source>
</reference>
<dbReference type="GO" id="GO:0043168">
    <property type="term" value="F:anion binding"/>
    <property type="evidence" value="ECO:0007669"/>
    <property type="project" value="UniProtKB-ARBA"/>
</dbReference>
<dbReference type="SUPFAM" id="SSF50129">
    <property type="entry name" value="GroES-like"/>
    <property type="match status" value="1"/>
</dbReference>
<dbReference type="SUPFAM" id="SSF51735">
    <property type="entry name" value="NAD(P)-binding Rossmann-fold domains"/>
    <property type="match status" value="1"/>
</dbReference>
<dbReference type="EMBL" id="CP019893">
    <property type="protein sequence ID" value="ARS90028.1"/>
    <property type="molecule type" value="Genomic_DNA"/>
</dbReference>
<accession>A0A2Z2I124</accession>
<dbReference type="Proteomes" id="UP000250088">
    <property type="component" value="Chromosome"/>
</dbReference>
<dbReference type="PROSITE" id="PS00059">
    <property type="entry name" value="ADH_ZINC"/>
    <property type="match status" value="1"/>
</dbReference>
<keyword evidence="4" id="KW-0560">Oxidoreductase</keyword>
<protein>
    <submittedName>
        <fullName evidence="9">Alcohol dehydrogenase</fullName>
    </submittedName>
</protein>
<comment type="cofactor">
    <cofactor evidence="1 6">
        <name>Zn(2+)</name>
        <dbReference type="ChEBI" id="CHEBI:29105"/>
    </cofactor>
</comment>
<dbReference type="InterPro" id="IPR036291">
    <property type="entry name" value="NAD(P)-bd_dom_sf"/>
</dbReference>
<proteinExistence type="inferred from homology"/>
<evidence type="ECO:0000256" key="3">
    <source>
        <dbReference type="ARBA" id="ARBA00022833"/>
    </source>
</evidence>
<dbReference type="FunFam" id="3.40.50.720:FF:000003">
    <property type="entry name" value="S-(hydroxymethyl)glutathione dehydrogenase"/>
    <property type="match status" value="1"/>
</dbReference>
<dbReference type="InterPro" id="IPR011032">
    <property type="entry name" value="GroES-like_sf"/>
</dbReference>